<reference evidence="1 2" key="1">
    <citation type="submission" date="2021-08" db="EMBL/GenBank/DDBJ databases">
        <title>Draft Genome Sequence of Phanerochaete sordida strain YK-624.</title>
        <authorList>
            <person name="Mori T."/>
            <person name="Dohra H."/>
            <person name="Suzuki T."/>
            <person name="Kawagishi H."/>
            <person name="Hirai H."/>
        </authorList>
    </citation>
    <scope>NUCLEOTIDE SEQUENCE [LARGE SCALE GENOMIC DNA]</scope>
    <source>
        <strain evidence="1 2">YK-624</strain>
    </source>
</reference>
<keyword evidence="2" id="KW-1185">Reference proteome</keyword>
<dbReference type="AlphaFoldDB" id="A0A9P3FX06"/>
<protein>
    <submittedName>
        <fullName evidence="1">Uncharacterized protein</fullName>
    </submittedName>
</protein>
<dbReference type="Proteomes" id="UP000703269">
    <property type="component" value="Unassembled WGS sequence"/>
</dbReference>
<proteinExistence type="predicted"/>
<name>A0A9P3FX06_9APHY</name>
<evidence type="ECO:0000313" key="1">
    <source>
        <dbReference type="EMBL" id="GJE84156.1"/>
    </source>
</evidence>
<evidence type="ECO:0000313" key="2">
    <source>
        <dbReference type="Proteomes" id="UP000703269"/>
    </source>
</evidence>
<dbReference type="EMBL" id="BPQB01000001">
    <property type="protein sequence ID" value="GJE84156.1"/>
    <property type="molecule type" value="Genomic_DNA"/>
</dbReference>
<accession>A0A9P3FX06</accession>
<organism evidence="1 2">
    <name type="scientific">Phanerochaete sordida</name>
    <dbReference type="NCBI Taxonomy" id="48140"/>
    <lineage>
        <taxon>Eukaryota</taxon>
        <taxon>Fungi</taxon>
        <taxon>Dikarya</taxon>
        <taxon>Basidiomycota</taxon>
        <taxon>Agaricomycotina</taxon>
        <taxon>Agaricomycetes</taxon>
        <taxon>Polyporales</taxon>
        <taxon>Phanerochaetaceae</taxon>
        <taxon>Phanerochaete</taxon>
    </lineage>
</organism>
<sequence>MHTGVSQSPYEELYHHTVEEIGSVNLTNAHNVHSRNVHSRKRREHMNRALIKRHWHGRRGLDAELPPLVGPAVSGCSPAARDALEFAP</sequence>
<gene>
    <name evidence="1" type="ORF">PsYK624_002320</name>
</gene>
<comment type="caution">
    <text evidence="1">The sequence shown here is derived from an EMBL/GenBank/DDBJ whole genome shotgun (WGS) entry which is preliminary data.</text>
</comment>